<organism evidence="1 2">
    <name type="scientific">Clostridium butyricum</name>
    <dbReference type="NCBI Taxonomy" id="1492"/>
    <lineage>
        <taxon>Bacteria</taxon>
        <taxon>Bacillati</taxon>
        <taxon>Bacillota</taxon>
        <taxon>Clostridia</taxon>
        <taxon>Eubacteriales</taxon>
        <taxon>Clostridiaceae</taxon>
        <taxon>Clostridium</taxon>
    </lineage>
</organism>
<dbReference type="AlphaFoldDB" id="A0A0A6Q007"/>
<evidence type="ECO:0000313" key="1">
    <source>
        <dbReference type="EMBL" id="PPV16548.1"/>
    </source>
</evidence>
<sequence length="81" mass="9516">MAIIYHQMKFEPKENKYVVTKLAPGRNIDTSKIDSLMKLSQNLWAARRKQDLIDHAEEMKAAKINEYKEKLSKLNKIRIEA</sequence>
<evidence type="ECO:0000313" key="2">
    <source>
        <dbReference type="Proteomes" id="UP000238081"/>
    </source>
</evidence>
<comment type="caution">
    <text evidence="1">The sequence shown here is derived from an EMBL/GenBank/DDBJ whole genome shotgun (WGS) entry which is preliminary data.</text>
</comment>
<reference evidence="1 2" key="1">
    <citation type="submission" date="2016-01" db="EMBL/GenBank/DDBJ databases">
        <title>Characterization of the Clostridium difficile lineages that are prevalent in Hong Kong and China.</title>
        <authorList>
            <person name="Kwok J.S.-L."/>
            <person name="Lam W.-Y."/>
            <person name="Ip M."/>
            <person name="Chan T.-F."/>
            <person name="Hawkey P.M."/>
            <person name="Tsui S.K.-W."/>
        </authorList>
    </citation>
    <scope>NUCLEOTIDE SEQUENCE [LARGE SCALE GENOMIC DNA]</scope>
    <source>
        <strain evidence="1 2">300064</strain>
    </source>
</reference>
<protein>
    <submittedName>
        <fullName evidence="1">Uncharacterized protein</fullName>
    </submittedName>
</protein>
<name>A0A0A6Q007_CLOBU</name>
<proteinExistence type="predicted"/>
<dbReference type="RefSeq" id="WP_043662898.1">
    <property type="nucleotide sequence ID" value="NZ_JSEG01000005.1"/>
</dbReference>
<gene>
    <name evidence="1" type="ORF">AWN73_09775</name>
</gene>
<accession>A0A0A6Q007</accession>
<dbReference type="EMBL" id="LRDH01000077">
    <property type="protein sequence ID" value="PPV16548.1"/>
    <property type="molecule type" value="Genomic_DNA"/>
</dbReference>
<dbReference type="Proteomes" id="UP000238081">
    <property type="component" value="Unassembled WGS sequence"/>
</dbReference>